<accession>A0A0K3CBT9</accession>
<dbReference type="Proteomes" id="UP000199069">
    <property type="component" value="Unassembled WGS sequence"/>
</dbReference>
<dbReference type="Gene3D" id="3.80.10.10">
    <property type="entry name" value="Ribonuclease Inhibitor"/>
    <property type="match status" value="1"/>
</dbReference>
<sequence>MAATPSPSSSPNRASFDNLPTELLKHVVELVKQDRHAYNGLKRGSYRRQEVGTLQHSINDQLPSVQALWSSWYGRELEALSRVNRRLRKLCMPHLVEEITYKQLAAPFGTYRLPQFAYTPNIRSLILGASHDSATPYADIAFLLPHLHGLDSLTLSSAMLIGLCHMQERRPEQLGRQEYTIEAFEALSTRLVRLRLEDVPIDDFTGNILPRITSLTSLTFDEHGVETDEGPVLRIAEGWRDHGQMPSLRNLDLRTCAAPFVVVPFLAQAMPNLERLSLDFVEPATPALAWDRVAADFEPVEWRRLRSFSMTGEGTLFRPTLTSLATSPKLLFVHIEPRDTDSSRPPELLPAAFPPNLRHLVFHCSVFEYAEAAIHQPRAFATYCAERGATLEWRIGQGSYADFAWLKEQEALNWHTWVPPFEPECQGLKDYLQETLEWARRRLDHLLALDDKAAIREMMTAIQPLEERRYIERGLLLGSRSCKLADRLEVSSTPPTSPAMPSSPTAPSSLPHPPHACLDALPTELLKRIVDYAAEDRTSTYVTLSKGGSQRDKLQLLATCNPGWTMVATHWTAAYGREIESLSKVNKRLRRLTMPLILETVSCKQLASPTALYRILETPFVSSIRSLDLSSVPKGTSYIDIAQIFPLLPAVDTLSVDAESIALLFKVTPRKALVGQYADAMSAFSLLGRRIRRLSVKNMAKGELLADVLQRLCSTSELRHFAFAGHLEGMWHEETTTNQEFRAFLVSLTALESLEIEEVSTFTCPANIVPLFAKALPGARTVSMRFRPPYYEGVDLAQYLAEVSPVRWPALESFAFDGHVNLIPALLPALEACSTLQYLDLSPGELDCAALDHVWRILPDTAPANVRHITFRPYNADSIPLPLRAGCESWCETRRITFSWRYRQSLFGDVDDEFFWRSRYDDNQLTRRSSALVDVLIWAGNRLQHLTATNDTDGLDEMVKLLRPIRERRHIERGLPE</sequence>
<reference evidence="2 3" key="1">
    <citation type="submission" date="2015-07" db="EMBL/GenBank/DDBJ databases">
        <authorList>
            <person name="Cajimat M.N.B."/>
            <person name="Milazzo M.L."/>
            <person name="Fulhorst C.F."/>
        </authorList>
    </citation>
    <scope>NUCLEOTIDE SEQUENCE [LARGE SCALE GENOMIC DNA]</scope>
    <source>
        <strain evidence="2">Single colony</strain>
    </source>
</reference>
<name>A0A0K3CBT9_RHOTO</name>
<dbReference type="SUPFAM" id="SSF52047">
    <property type="entry name" value="RNI-like"/>
    <property type="match status" value="1"/>
</dbReference>
<dbReference type="EMBL" id="CWKI01000003">
    <property type="protein sequence ID" value="CTR06010.1"/>
    <property type="molecule type" value="Genomic_DNA"/>
</dbReference>
<evidence type="ECO:0000313" key="3">
    <source>
        <dbReference type="Proteomes" id="UP000199069"/>
    </source>
</evidence>
<feature type="non-terminal residue" evidence="2">
    <location>
        <position position="977"/>
    </location>
</feature>
<feature type="region of interest" description="Disordered" evidence="1">
    <location>
        <begin position="489"/>
        <end position="511"/>
    </location>
</feature>
<protein>
    <submittedName>
        <fullName evidence="2">FGENESH: predicted gene_3.322 protein</fullName>
    </submittedName>
</protein>
<dbReference type="AlphaFoldDB" id="A0A0K3CBT9"/>
<dbReference type="InterPro" id="IPR032675">
    <property type="entry name" value="LRR_dom_sf"/>
</dbReference>
<proteinExistence type="predicted"/>
<evidence type="ECO:0000313" key="2">
    <source>
        <dbReference type="EMBL" id="CTR06010.1"/>
    </source>
</evidence>
<gene>
    <name evidence="2" type="primary">FGENESH: predicted gene_3.322</name>
    <name evidence="2" type="ORF">BN2166_0018710</name>
</gene>
<evidence type="ECO:0000256" key="1">
    <source>
        <dbReference type="SAM" id="MobiDB-lite"/>
    </source>
</evidence>
<feature type="compositionally biased region" description="Low complexity" evidence="1">
    <location>
        <begin position="491"/>
        <end position="509"/>
    </location>
</feature>
<keyword evidence="3" id="KW-1185">Reference proteome</keyword>
<organism evidence="2 3">
    <name type="scientific">Rhodotorula toruloides</name>
    <name type="common">Yeast</name>
    <name type="synonym">Rhodosporidium toruloides</name>
    <dbReference type="NCBI Taxonomy" id="5286"/>
    <lineage>
        <taxon>Eukaryota</taxon>
        <taxon>Fungi</taxon>
        <taxon>Dikarya</taxon>
        <taxon>Basidiomycota</taxon>
        <taxon>Pucciniomycotina</taxon>
        <taxon>Microbotryomycetes</taxon>
        <taxon>Sporidiobolales</taxon>
        <taxon>Sporidiobolaceae</taxon>
        <taxon>Rhodotorula</taxon>
    </lineage>
</organism>